<dbReference type="EMBL" id="CAEY01001116">
    <property type="status" value="NOT_ANNOTATED_CDS"/>
    <property type="molecule type" value="Genomic_DNA"/>
</dbReference>
<dbReference type="PIRSF" id="PIRSF001221">
    <property type="entry name" value="Amidase_fungi"/>
    <property type="match status" value="1"/>
</dbReference>
<dbReference type="Proteomes" id="UP000015104">
    <property type="component" value="Unassembled WGS sequence"/>
</dbReference>
<dbReference type="GO" id="GO:0012505">
    <property type="term" value="C:endomembrane system"/>
    <property type="evidence" value="ECO:0007669"/>
    <property type="project" value="TreeGrafter"/>
</dbReference>
<dbReference type="Pfam" id="PF01425">
    <property type="entry name" value="Amidase"/>
    <property type="match status" value="1"/>
</dbReference>
<reference evidence="6" key="1">
    <citation type="submission" date="2011-08" db="EMBL/GenBank/DDBJ databases">
        <authorList>
            <person name="Rombauts S."/>
        </authorList>
    </citation>
    <scope>NUCLEOTIDE SEQUENCE</scope>
    <source>
        <strain evidence="6">London</strain>
    </source>
</reference>
<dbReference type="PROSITE" id="PS00571">
    <property type="entry name" value="AMIDASES"/>
    <property type="match status" value="1"/>
</dbReference>
<dbReference type="STRING" id="32264.T1JZ23"/>
<feature type="domain" description="Amidase" evidence="4">
    <location>
        <begin position="60"/>
        <end position="501"/>
    </location>
</feature>
<evidence type="ECO:0000259" key="4">
    <source>
        <dbReference type="Pfam" id="PF01425"/>
    </source>
</evidence>
<feature type="binding site" evidence="3">
    <location>
        <position position="174"/>
    </location>
    <ligand>
        <name>substrate</name>
    </ligand>
</feature>
<evidence type="ECO:0000313" key="6">
    <source>
        <dbReference type="Proteomes" id="UP000015104"/>
    </source>
</evidence>
<dbReference type="HOGENOM" id="CLU_009600_16_1_1"/>
<dbReference type="KEGG" id="tut:107372259"/>
<dbReference type="OrthoDB" id="6428749at2759"/>
<feature type="binding site" evidence="3">
    <location>
        <begin position="221"/>
        <end position="224"/>
    </location>
    <ligand>
        <name>substrate</name>
    </ligand>
</feature>
<dbReference type="OMA" id="CAWIETT"/>
<dbReference type="SUPFAM" id="SSF75304">
    <property type="entry name" value="Amidase signature (AS) enzymes"/>
    <property type="match status" value="1"/>
</dbReference>
<sequence length="524" mass="57528">MDFFLRLLRQVLDYLAIVYGNFFHPTKRGLIPPITNPILLLTATQISQRVKEGKLKAKQVVEAYFKRIEEINPLTNSVIEIRKEAFEDAIAIDERVDKELNQGIIGEDGRSIKDFPLLGVPFTCKDSVSIEGMHLVSGLPERKNIIALEDAPVIVNLRNSGAIPMALCNVPELLMWWDAHNPVFGRTNNPYDLSRIPGGSGGGDAATLASAASVVSVGSDIGGSVRIPAFHCGIFAHKTSAGVISSKGKYPPMLPEKESLFAFGPITRYASDLIPMLKAMAGDGIAKLSKIDEPVDISKLRVFYMEGDNNPMTTPLSPDMRDSLKSVVNHLEEQYKIKCTKISFDKFNYTLSMFKASLAESGSVPLTIEMTNRKYALNPFWELIKWVFGFSAHSLAVIMVAIVEKTTPPLETPIVQGNLAVRELLKKEFKEKIGDDGILLYPTFPEPATKHGTTLLKFSNVNYTSIFNVLGVPSTACPMGLNSEGLPLGLQVVANPYNDHYTIAVAHEIEKTFGGWVPPCTVAC</sequence>
<dbReference type="InterPro" id="IPR036928">
    <property type="entry name" value="AS_sf"/>
</dbReference>
<dbReference type="InterPro" id="IPR020556">
    <property type="entry name" value="Amidase_CS"/>
</dbReference>
<name>T1JZ23_TETUR</name>
<dbReference type="AlphaFoldDB" id="T1JZ23"/>
<evidence type="ECO:0000256" key="3">
    <source>
        <dbReference type="PIRSR" id="PIRSR001221-2"/>
    </source>
</evidence>
<gene>
    <name evidence="5" type="primary">107372259</name>
</gene>
<dbReference type="Gene3D" id="3.90.1300.10">
    <property type="entry name" value="Amidase signature (AS) domain"/>
    <property type="match status" value="1"/>
</dbReference>
<evidence type="ECO:0000313" key="5">
    <source>
        <dbReference type="EnsemblMetazoa" id="tetur03g02420.1"/>
    </source>
</evidence>
<evidence type="ECO:0000256" key="1">
    <source>
        <dbReference type="ARBA" id="ARBA00009199"/>
    </source>
</evidence>
<feature type="active site" description="Acyl-ester intermediate" evidence="2">
    <location>
        <position position="224"/>
    </location>
</feature>
<feature type="binding site" evidence="3">
    <location>
        <position position="200"/>
    </location>
    <ligand>
        <name>substrate</name>
    </ligand>
</feature>
<proteinExistence type="inferred from homology"/>
<accession>T1JZ23</accession>
<feature type="active site" description="Charge relay system" evidence="2">
    <location>
        <position position="125"/>
    </location>
</feature>
<keyword evidence="6" id="KW-1185">Reference proteome</keyword>
<reference evidence="5" key="2">
    <citation type="submission" date="2015-06" db="UniProtKB">
        <authorList>
            <consortium name="EnsemblMetazoa"/>
        </authorList>
    </citation>
    <scope>IDENTIFICATION</scope>
</reference>
<comment type="similarity">
    <text evidence="1">Belongs to the amidase family.</text>
</comment>
<dbReference type="InterPro" id="IPR023631">
    <property type="entry name" value="Amidase_dom"/>
</dbReference>
<evidence type="ECO:0000256" key="2">
    <source>
        <dbReference type="PIRSR" id="PIRSR001221-1"/>
    </source>
</evidence>
<feature type="active site" description="Charge relay system" evidence="2">
    <location>
        <position position="200"/>
    </location>
</feature>
<organism evidence="5 6">
    <name type="scientific">Tetranychus urticae</name>
    <name type="common">Two-spotted spider mite</name>
    <dbReference type="NCBI Taxonomy" id="32264"/>
    <lineage>
        <taxon>Eukaryota</taxon>
        <taxon>Metazoa</taxon>
        <taxon>Ecdysozoa</taxon>
        <taxon>Arthropoda</taxon>
        <taxon>Chelicerata</taxon>
        <taxon>Arachnida</taxon>
        <taxon>Acari</taxon>
        <taxon>Acariformes</taxon>
        <taxon>Trombidiformes</taxon>
        <taxon>Prostigmata</taxon>
        <taxon>Eleutherengona</taxon>
        <taxon>Raphignathae</taxon>
        <taxon>Tetranychoidea</taxon>
        <taxon>Tetranychidae</taxon>
        <taxon>Tetranychus</taxon>
    </lineage>
</organism>
<dbReference type="InterPro" id="IPR052739">
    <property type="entry name" value="FAAH2"/>
</dbReference>
<dbReference type="EnsemblMetazoa" id="tetur03g02420.1">
    <property type="protein sequence ID" value="tetur03g02420.1"/>
    <property type="gene ID" value="tetur03g02420"/>
</dbReference>
<dbReference type="PANTHER" id="PTHR43372">
    <property type="entry name" value="FATTY-ACID AMIDE HYDROLASE"/>
    <property type="match status" value="1"/>
</dbReference>
<protein>
    <recommendedName>
        <fullName evidence="4">Amidase domain-containing protein</fullName>
    </recommendedName>
</protein>
<dbReference type="PANTHER" id="PTHR43372:SF4">
    <property type="entry name" value="FATTY-ACID AMIDE HYDROLASE 2"/>
    <property type="match status" value="1"/>
</dbReference>
<dbReference type="eggNOG" id="KOG1212">
    <property type="taxonomic scope" value="Eukaryota"/>
</dbReference>